<comment type="caution">
    <text evidence="1">The sequence shown here is derived from an EMBL/GenBank/DDBJ whole genome shotgun (WGS) entry which is preliminary data.</text>
</comment>
<protein>
    <submittedName>
        <fullName evidence="1">Uncharacterized protein</fullName>
    </submittedName>
</protein>
<organism evidence="1 2">
    <name type="scientific">Tieghemostelium lacteum</name>
    <name type="common">Slime mold</name>
    <name type="synonym">Dictyostelium lacteum</name>
    <dbReference type="NCBI Taxonomy" id="361077"/>
    <lineage>
        <taxon>Eukaryota</taxon>
        <taxon>Amoebozoa</taxon>
        <taxon>Evosea</taxon>
        <taxon>Eumycetozoa</taxon>
        <taxon>Dictyostelia</taxon>
        <taxon>Dictyosteliales</taxon>
        <taxon>Raperosteliaceae</taxon>
        <taxon>Tieghemostelium</taxon>
    </lineage>
</organism>
<sequence>MTFYSDFQCQIPVEGSGNTTLTSKDNGSCVDLLGAPHNSFEFNVGYNIYYPMTGDFIVSSTITNGEYITYTKYSSGFVLPSNDTVLCDYEFNPMLITCFGDKSGNQCKYVPYIDETYDSVGCQYLSPCA</sequence>
<gene>
    <name evidence="1" type="ORF">DLAC_05291</name>
</gene>
<keyword evidence="2" id="KW-1185">Reference proteome</keyword>
<dbReference type="AlphaFoldDB" id="A0A151ZIZ6"/>
<proteinExistence type="predicted"/>
<dbReference type="InParanoid" id="A0A151ZIZ6"/>
<dbReference type="EMBL" id="LODT01000025">
    <property type="protein sequence ID" value="KYQ93887.1"/>
    <property type="molecule type" value="Genomic_DNA"/>
</dbReference>
<evidence type="ECO:0000313" key="2">
    <source>
        <dbReference type="Proteomes" id="UP000076078"/>
    </source>
</evidence>
<evidence type="ECO:0000313" key="1">
    <source>
        <dbReference type="EMBL" id="KYQ93887.1"/>
    </source>
</evidence>
<dbReference type="Proteomes" id="UP000076078">
    <property type="component" value="Unassembled WGS sequence"/>
</dbReference>
<reference evidence="1 2" key="1">
    <citation type="submission" date="2015-12" db="EMBL/GenBank/DDBJ databases">
        <title>Dictyostelia acquired genes for synthesis and detection of signals that induce cell-type specialization by lateral gene transfer from prokaryotes.</title>
        <authorList>
            <person name="Gloeckner G."/>
            <person name="Schaap P."/>
        </authorList>
    </citation>
    <scope>NUCLEOTIDE SEQUENCE [LARGE SCALE GENOMIC DNA]</scope>
    <source>
        <strain evidence="1 2">TK</strain>
    </source>
</reference>
<accession>A0A151ZIZ6</accession>
<name>A0A151ZIZ6_TIELA</name>